<evidence type="ECO:0000313" key="6">
    <source>
        <dbReference type="Proteomes" id="UP000678393"/>
    </source>
</evidence>
<dbReference type="EMBL" id="CAJHNH020000483">
    <property type="protein sequence ID" value="CAG5117986.1"/>
    <property type="molecule type" value="Genomic_DNA"/>
</dbReference>
<dbReference type="GO" id="GO:0005739">
    <property type="term" value="C:mitochondrion"/>
    <property type="evidence" value="ECO:0007669"/>
    <property type="project" value="TreeGrafter"/>
</dbReference>
<gene>
    <name evidence="5" type="ORF">CUNI_LOCUS3544</name>
</gene>
<keyword evidence="6" id="KW-1185">Reference proteome</keyword>
<protein>
    <recommendedName>
        <fullName evidence="2">Mitochondrial fission process protein 1</fullName>
    </recommendedName>
    <alternativeName>
        <fullName evidence="3">Mitochondrial 18 kDa protein</fullName>
    </alternativeName>
</protein>
<dbReference type="Proteomes" id="UP000678393">
    <property type="component" value="Unassembled WGS sequence"/>
</dbReference>
<comment type="caution">
    <text evidence="5">The sequence shown here is derived from an EMBL/GenBank/DDBJ whole genome shotgun (WGS) entry which is preliminary data.</text>
</comment>
<dbReference type="AlphaFoldDB" id="A0A8S3YUM0"/>
<accession>A0A8S3YUM0</accession>
<organism evidence="5 6">
    <name type="scientific">Candidula unifasciata</name>
    <dbReference type="NCBI Taxonomy" id="100452"/>
    <lineage>
        <taxon>Eukaryota</taxon>
        <taxon>Metazoa</taxon>
        <taxon>Spiralia</taxon>
        <taxon>Lophotrochozoa</taxon>
        <taxon>Mollusca</taxon>
        <taxon>Gastropoda</taxon>
        <taxon>Heterobranchia</taxon>
        <taxon>Euthyneura</taxon>
        <taxon>Panpulmonata</taxon>
        <taxon>Eupulmonata</taxon>
        <taxon>Stylommatophora</taxon>
        <taxon>Helicina</taxon>
        <taxon>Helicoidea</taxon>
        <taxon>Geomitridae</taxon>
        <taxon>Candidula</taxon>
    </lineage>
</organism>
<reference evidence="5" key="1">
    <citation type="submission" date="2021-04" db="EMBL/GenBank/DDBJ databases">
        <authorList>
            <consortium name="Molecular Ecology Group"/>
        </authorList>
    </citation>
    <scope>NUCLEOTIDE SEQUENCE</scope>
</reference>
<proteinExistence type="inferred from homology"/>
<evidence type="ECO:0000256" key="2">
    <source>
        <dbReference type="ARBA" id="ARBA00017835"/>
    </source>
</evidence>
<dbReference type="PANTHER" id="PTHR11001:SF2">
    <property type="entry name" value="MITOCHONDRIAL FISSION PROCESS PROTEIN 1"/>
    <property type="match status" value="1"/>
</dbReference>
<name>A0A8S3YUM0_9EUPU</name>
<dbReference type="Pfam" id="PF10558">
    <property type="entry name" value="MTP18"/>
    <property type="match status" value="1"/>
</dbReference>
<keyword evidence="4" id="KW-0472">Membrane</keyword>
<evidence type="ECO:0000256" key="3">
    <source>
        <dbReference type="ARBA" id="ARBA00029631"/>
    </source>
</evidence>
<dbReference type="InterPro" id="IPR019560">
    <property type="entry name" value="Mitochondrial_18_kDa_protein"/>
</dbReference>
<keyword evidence="4" id="KW-1133">Transmembrane helix</keyword>
<sequence length="209" mass="23781">MIDKIPINKPNFLEIDVVDISRIGHNTAGSLFRRIKTELVGQIFYSKSDTFRKVPLRLLGYGYAVAEALRSRVNNDQESNPFCMLAGGFIICHCLDRMLAVAEESDGWGRRSKQNRPTDMLIAFCDTFVWEALASVTIPTFLTYCAVRMTDILLEILCTECQTIRKWLPVMVGIAIIPLFMVTVDNFVDRLMDDTIREIYAPSFTRLAI</sequence>
<evidence type="ECO:0000313" key="5">
    <source>
        <dbReference type="EMBL" id="CAG5117986.1"/>
    </source>
</evidence>
<keyword evidence="4" id="KW-0812">Transmembrane</keyword>
<comment type="similarity">
    <text evidence="1">Belongs to the MTFP1 family.</text>
</comment>
<evidence type="ECO:0000256" key="4">
    <source>
        <dbReference type="SAM" id="Phobius"/>
    </source>
</evidence>
<evidence type="ECO:0000256" key="1">
    <source>
        <dbReference type="ARBA" id="ARBA00009224"/>
    </source>
</evidence>
<dbReference type="OrthoDB" id="424969at2759"/>
<dbReference type="GO" id="GO:0000266">
    <property type="term" value="P:mitochondrial fission"/>
    <property type="evidence" value="ECO:0007669"/>
    <property type="project" value="TreeGrafter"/>
</dbReference>
<feature type="transmembrane region" description="Helical" evidence="4">
    <location>
        <begin position="167"/>
        <end position="188"/>
    </location>
</feature>
<dbReference type="PANTHER" id="PTHR11001">
    <property type="entry name" value="MITOCHONDRIAL FISSION PROCESS PROTEIN 1"/>
    <property type="match status" value="1"/>
</dbReference>